<dbReference type="GO" id="GO:0003677">
    <property type="term" value="F:DNA binding"/>
    <property type="evidence" value="ECO:0007669"/>
    <property type="project" value="InterPro"/>
</dbReference>
<dbReference type="EMBL" id="CP001034">
    <property type="protein sequence ID" value="ACB85554.1"/>
    <property type="molecule type" value="Genomic_DNA"/>
</dbReference>
<gene>
    <name evidence="1" type="ordered locus">Nther_1987</name>
</gene>
<keyword evidence="2" id="KW-1185">Reference proteome</keyword>
<evidence type="ECO:0000313" key="2">
    <source>
        <dbReference type="Proteomes" id="UP000001683"/>
    </source>
</evidence>
<dbReference type="InParanoid" id="B2A6M1"/>
<protein>
    <submittedName>
        <fullName evidence="1">Uncharacterized protein</fullName>
    </submittedName>
</protein>
<reference evidence="1 2" key="2">
    <citation type="journal article" date="2011" name="J. Bacteriol.">
        <title>Complete genome sequence of the anaerobic, halophilic alkalithermophile Natranaerobius thermophilus JW/NM-WN-LF.</title>
        <authorList>
            <person name="Zhao B."/>
            <person name="Mesbah N.M."/>
            <person name="Dalin E."/>
            <person name="Goodwin L."/>
            <person name="Nolan M."/>
            <person name="Pitluck S."/>
            <person name="Chertkov O."/>
            <person name="Brettin T.S."/>
            <person name="Han J."/>
            <person name="Larimer F.W."/>
            <person name="Land M.L."/>
            <person name="Hauser L."/>
            <person name="Kyrpides N."/>
            <person name="Wiegel J."/>
        </authorList>
    </citation>
    <scope>NUCLEOTIDE SEQUENCE [LARGE SCALE GENOMIC DNA]</scope>
    <source>
        <strain evidence="2">ATCC BAA-1301 / DSM 18059 / JW/NM-WN-LF</strain>
    </source>
</reference>
<dbReference type="Proteomes" id="UP000001683">
    <property type="component" value="Chromosome"/>
</dbReference>
<accession>B2A6M1</accession>
<reference evidence="1 2" key="1">
    <citation type="submission" date="2008-04" db="EMBL/GenBank/DDBJ databases">
        <title>Complete sequence of chromosome of Natranaerobius thermophilus JW/NM-WN-LF.</title>
        <authorList>
            <consortium name="US DOE Joint Genome Institute"/>
            <person name="Copeland A."/>
            <person name="Lucas S."/>
            <person name="Lapidus A."/>
            <person name="Glavina del Rio T."/>
            <person name="Dalin E."/>
            <person name="Tice H."/>
            <person name="Bruce D."/>
            <person name="Goodwin L."/>
            <person name="Pitluck S."/>
            <person name="Chertkov O."/>
            <person name="Brettin T."/>
            <person name="Detter J.C."/>
            <person name="Han C."/>
            <person name="Kuske C.R."/>
            <person name="Schmutz J."/>
            <person name="Larimer F."/>
            <person name="Land M."/>
            <person name="Hauser L."/>
            <person name="Kyrpides N."/>
            <person name="Lykidis A."/>
            <person name="Mesbah N.M."/>
            <person name="Wiegel J."/>
        </authorList>
    </citation>
    <scope>NUCLEOTIDE SEQUENCE [LARGE SCALE GENOMIC DNA]</scope>
    <source>
        <strain evidence="2">ATCC BAA-1301 / DSM 18059 / JW/NM-WN-LF</strain>
    </source>
</reference>
<evidence type="ECO:0000313" key="1">
    <source>
        <dbReference type="EMBL" id="ACB85554.1"/>
    </source>
</evidence>
<dbReference type="InterPro" id="IPR010982">
    <property type="entry name" value="Lambda_DNA-bd_dom_sf"/>
</dbReference>
<dbReference type="AlphaFoldDB" id="B2A6M1"/>
<dbReference type="KEGG" id="nth:Nther_1987"/>
<sequence>MYLRFGTVLKLFQDYFDESIREFSKRINMAPATVNAYIKGHRFPSKEISQSQPDIQYTLNSFLYNSLKELEMKPSQYNVKYYVMNILTLEKKFRTLTKSSKKSINKASTNLLLAYLKEFYQNNPDCSPETVKVDKLDCIKSLFQEKNISKDAIALYLTGEKYQNLFFELEDNEDLLFWPEFRNIEEIYNFCKRNGALVSWETSIDVLMSLPDKILLNIDNSNDYELSVELIDKNIQSTPFCNSSEFILDNNR</sequence>
<dbReference type="HOGENOM" id="CLU_1101918_0_0_9"/>
<dbReference type="SUPFAM" id="SSF47413">
    <property type="entry name" value="lambda repressor-like DNA-binding domains"/>
    <property type="match status" value="1"/>
</dbReference>
<organism evidence="1 2">
    <name type="scientific">Natranaerobius thermophilus (strain ATCC BAA-1301 / DSM 18059 / JW/NM-WN-LF)</name>
    <dbReference type="NCBI Taxonomy" id="457570"/>
    <lineage>
        <taxon>Bacteria</taxon>
        <taxon>Bacillati</taxon>
        <taxon>Bacillota</taxon>
        <taxon>Clostridia</taxon>
        <taxon>Natranaerobiales</taxon>
        <taxon>Natranaerobiaceae</taxon>
        <taxon>Natranaerobius</taxon>
    </lineage>
</organism>
<proteinExistence type="predicted"/>
<name>B2A6M1_NATTJ</name>